<accession>A0A6N2R4J9</accession>
<dbReference type="AlphaFoldDB" id="A0A6N2R4J9"/>
<evidence type="ECO:0000313" key="1">
    <source>
        <dbReference type="EMBL" id="VYS75666.1"/>
    </source>
</evidence>
<gene>
    <name evidence="1" type="ORF">BILFYP9_00451</name>
</gene>
<dbReference type="EMBL" id="CACRSU010000005">
    <property type="protein sequence ID" value="VYS75666.1"/>
    <property type="molecule type" value="Genomic_DNA"/>
</dbReference>
<name>A0A6N2R4J9_9BACE</name>
<reference evidence="1" key="1">
    <citation type="submission" date="2019-11" db="EMBL/GenBank/DDBJ databases">
        <authorList>
            <person name="Feng L."/>
        </authorList>
    </citation>
    <scope>NUCLEOTIDE SEQUENCE</scope>
    <source>
        <strain evidence="1">BintestinalisLFYP9</strain>
    </source>
</reference>
<organism evidence="1">
    <name type="scientific">Bacteroides intestinalis</name>
    <dbReference type="NCBI Taxonomy" id="329854"/>
    <lineage>
        <taxon>Bacteria</taxon>
        <taxon>Pseudomonadati</taxon>
        <taxon>Bacteroidota</taxon>
        <taxon>Bacteroidia</taxon>
        <taxon>Bacteroidales</taxon>
        <taxon>Bacteroidaceae</taxon>
        <taxon>Bacteroides</taxon>
    </lineage>
</organism>
<protein>
    <submittedName>
        <fullName evidence="1">Uncharacterized protein</fullName>
    </submittedName>
</protein>
<proteinExistence type="predicted"/>
<sequence>MRVLERYRQISLHPVFYLPALPLNADGYGSTEHKCKRVGKNKYKLIVSPISCKAFFY</sequence>